<proteinExistence type="predicted"/>
<evidence type="ECO:0000313" key="2">
    <source>
        <dbReference type="WBParaSite" id="RSKR_0000742500.1"/>
    </source>
</evidence>
<dbReference type="Proteomes" id="UP000095286">
    <property type="component" value="Unplaced"/>
</dbReference>
<reference evidence="2" key="1">
    <citation type="submission" date="2016-11" db="UniProtKB">
        <authorList>
            <consortium name="WormBaseParasite"/>
        </authorList>
    </citation>
    <scope>IDENTIFICATION</scope>
    <source>
        <strain evidence="2">KR3021</strain>
    </source>
</reference>
<accession>A0AC35U3S7</accession>
<dbReference type="WBParaSite" id="RSKR_0000742500.1">
    <property type="protein sequence ID" value="RSKR_0000742500.1"/>
    <property type="gene ID" value="RSKR_0000742500"/>
</dbReference>
<sequence length="576" mass="66640">MNEESMVGLGDPLAIVLNNNNNFDSCFDKSDIATRESLALVCSDLQTVVNKNGLSLFEGRFSSDYNNIFHVSDSSINGSFFTFQFNSLLQFEYIAKCLVSYGLPTAQTLRITMHFNHIANKFDVMNMNNITHMFNGILGLTKELDTFVLDFPSDFPHILMPINDMVVVSPQAIGGEERYVVRLPPSNVFLLIKSQSLRKIALNIKNISNAVVALKCIQNSMEAIDVEIPKLEVINISVKEVFFVKGRSEGKFEEMFRAMQRINCSRLILELVVTDDSGLLQITKLVKDFTTNNPILKVRLCVNQPHNHLRMLTQNVKCKIDTLNTDCYSLNKCLDLYQGSPIFKNIRNLFVYYERVIHQPPDAMLKAASNLKYLKNLRLFDFSFYLNYKYEKVKIDSVKHFLCSLPKSIRTLKLKKFSFNVHDCGDKMALALPNLRELHLNYDANRNYNSHHANFFLSFRKLQYLCLNCTRHSVFNFPKSLRCLKINCNSQVMHPRGHQQHERTLNIEQFHTKSRSFRSTRMNNSLDINICNCNILKKPFKHIFAQRDHLDRITFIHFNAIRDLRLHKAITQRDSC</sequence>
<protein>
    <submittedName>
        <fullName evidence="2">F-box domain-containing protein</fullName>
    </submittedName>
</protein>
<name>A0AC35U3S7_9BILA</name>
<evidence type="ECO:0000313" key="1">
    <source>
        <dbReference type="Proteomes" id="UP000095286"/>
    </source>
</evidence>
<organism evidence="1 2">
    <name type="scientific">Rhabditophanes sp. KR3021</name>
    <dbReference type="NCBI Taxonomy" id="114890"/>
    <lineage>
        <taxon>Eukaryota</taxon>
        <taxon>Metazoa</taxon>
        <taxon>Ecdysozoa</taxon>
        <taxon>Nematoda</taxon>
        <taxon>Chromadorea</taxon>
        <taxon>Rhabditida</taxon>
        <taxon>Tylenchina</taxon>
        <taxon>Panagrolaimomorpha</taxon>
        <taxon>Strongyloidoidea</taxon>
        <taxon>Alloionematidae</taxon>
        <taxon>Rhabditophanes</taxon>
    </lineage>
</organism>